<dbReference type="Proteomes" id="UP001611450">
    <property type="component" value="Unassembled WGS sequence"/>
</dbReference>
<comment type="caution">
    <text evidence="2">The sequence shown here is derived from an EMBL/GenBank/DDBJ whole genome shotgun (WGS) entry which is preliminary data.</text>
</comment>
<dbReference type="PANTHER" id="PTHR18964">
    <property type="entry name" value="ROK (REPRESSOR, ORF, KINASE) FAMILY"/>
    <property type="match status" value="1"/>
</dbReference>
<name>A0ABW7WHF9_9NOCA</name>
<reference evidence="2 3" key="1">
    <citation type="submission" date="2024-10" db="EMBL/GenBank/DDBJ databases">
        <title>The Natural Products Discovery Center: Release of the First 8490 Sequenced Strains for Exploring Actinobacteria Biosynthetic Diversity.</title>
        <authorList>
            <person name="Kalkreuter E."/>
            <person name="Kautsar S.A."/>
            <person name="Yang D."/>
            <person name="Bader C.D."/>
            <person name="Teijaro C.N."/>
            <person name="Fluegel L."/>
            <person name="Davis C.M."/>
            <person name="Simpson J.R."/>
            <person name="Lauterbach L."/>
            <person name="Steele A.D."/>
            <person name="Gui C."/>
            <person name="Meng S."/>
            <person name="Li G."/>
            <person name="Viehrig K."/>
            <person name="Ye F."/>
            <person name="Su P."/>
            <person name="Kiefer A.F."/>
            <person name="Nichols A."/>
            <person name="Cepeda A.J."/>
            <person name="Yan W."/>
            <person name="Fan B."/>
            <person name="Jiang Y."/>
            <person name="Adhikari A."/>
            <person name="Zheng C.-J."/>
            <person name="Schuster L."/>
            <person name="Cowan T.M."/>
            <person name="Smanski M.J."/>
            <person name="Chevrette M.G."/>
            <person name="De Carvalho L.P.S."/>
            <person name="Shen B."/>
        </authorList>
    </citation>
    <scope>NUCLEOTIDE SEQUENCE [LARGE SCALE GENOMIC DNA]</scope>
    <source>
        <strain evidence="2 3">NPDC019626</strain>
    </source>
</reference>
<dbReference type="PANTHER" id="PTHR18964:SF169">
    <property type="entry name" value="N-ACETYLMANNOSAMINE KINASE"/>
    <property type="match status" value="1"/>
</dbReference>
<sequence length="298" mass="29716">MTVLALAIGSSGFAASRIADDVDTEDIRRIPIPEAGAWGECQELLLEVASGGEVTDLGIASAGPVDMAAGVIAPPDIPEWRTGFGIVEAARKLFPKAAVRLALDGVCLAMAERTFGATGAVMDSLAIDVSDRIAGGVTVGGFALVGRTGNAGHVGHVLVPGFDERCACGGRGCLEAVAGGLAVVRWAREQGWSGTSVPELLDAARVGEDIPAAALGRAGTALGRAFASVAALLDLDLVVLGGSLAEAGPALWKPLGEAVATHARLSFLPGLRVVPSRLGDAGTIMGAGVLALAGAAAG</sequence>
<protein>
    <submittedName>
        <fullName evidence="2">ROK family protein</fullName>
    </submittedName>
</protein>
<accession>A0ABW7WHF9</accession>
<dbReference type="SUPFAM" id="SSF53067">
    <property type="entry name" value="Actin-like ATPase domain"/>
    <property type="match status" value="1"/>
</dbReference>
<dbReference type="EMBL" id="JBIRXV010000003">
    <property type="protein sequence ID" value="MFI2322414.1"/>
    <property type="molecule type" value="Genomic_DNA"/>
</dbReference>
<keyword evidence="3" id="KW-1185">Reference proteome</keyword>
<evidence type="ECO:0000256" key="1">
    <source>
        <dbReference type="ARBA" id="ARBA00006479"/>
    </source>
</evidence>
<dbReference type="RefSeq" id="WP_396947146.1">
    <property type="nucleotide sequence ID" value="NZ_JBIRXV010000003.1"/>
</dbReference>
<gene>
    <name evidence="2" type="ORF">ACH47G_18155</name>
</gene>
<evidence type="ECO:0000313" key="3">
    <source>
        <dbReference type="Proteomes" id="UP001611450"/>
    </source>
</evidence>
<dbReference type="Pfam" id="PF00480">
    <property type="entry name" value="ROK"/>
    <property type="match status" value="1"/>
</dbReference>
<dbReference type="InterPro" id="IPR000600">
    <property type="entry name" value="ROK"/>
</dbReference>
<dbReference type="InterPro" id="IPR043129">
    <property type="entry name" value="ATPase_NBD"/>
</dbReference>
<comment type="similarity">
    <text evidence="1">Belongs to the ROK (NagC/XylR) family.</text>
</comment>
<evidence type="ECO:0000313" key="2">
    <source>
        <dbReference type="EMBL" id="MFI2322414.1"/>
    </source>
</evidence>
<dbReference type="Gene3D" id="3.30.420.40">
    <property type="match status" value="2"/>
</dbReference>
<organism evidence="2 3">
    <name type="scientific">Nocardia beijingensis</name>
    <dbReference type="NCBI Taxonomy" id="95162"/>
    <lineage>
        <taxon>Bacteria</taxon>
        <taxon>Bacillati</taxon>
        <taxon>Actinomycetota</taxon>
        <taxon>Actinomycetes</taxon>
        <taxon>Mycobacteriales</taxon>
        <taxon>Nocardiaceae</taxon>
        <taxon>Nocardia</taxon>
    </lineage>
</organism>
<proteinExistence type="inferred from homology"/>